<protein>
    <submittedName>
        <fullName evidence="1">Uncharacterized protein</fullName>
    </submittedName>
</protein>
<comment type="caution">
    <text evidence="1">The sequence shown here is derived from an EMBL/GenBank/DDBJ whole genome shotgun (WGS) entry which is preliminary data.</text>
</comment>
<evidence type="ECO:0000313" key="1">
    <source>
        <dbReference type="EMBL" id="KAL0288343.1"/>
    </source>
</evidence>
<reference evidence="1" key="2">
    <citation type="journal article" date="2024" name="Plant">
        <title>Genomic evolution and insights into agronomic trait innovations of Sesamum species.</title>
        <authorList>
            <person name="Miao H."/>
            <person name="Wang L."/>
            <person name="Qu L."/>
            <person name="Liu H."/>
            <person name="Sun Y."/>
            <person name="Le M."/>
            <person name="Wang Q."/>
            <person name="Wei S."/>
            <person name="Zheng Y."/>
            <person name="Lin W."/>
            <person name="Duan Y."/>
            <person name="Cao H."/>
            <person name="Xiong S."/>
            <person name="Wang X."/>
            <person name="Wei L."/>
            <person name="Li C."/>
            <person name="Ma Q."/>
            <person name="Ju M."/>
            <person name="Zhao R."/>
            <person name="Li G."/>
            <person name="Mu C."/>
            <person name="Tian Q."/>
            <person name="Mei H."/>
            <person name="Zhang T."/>
            <person name="Gao T."/>
            <person name="Zhang H."/>
        </authorList>
    </citation>
    <scope>NUCLEOTIDE SEQUENCE</scope>
    <source>
        <strain evidence="1">G02</strain>
    </source>
</reference>
<sequence length="85" mass="9842">MDDSEVFGRAADTSASMTDFRTCIRDTGLVQLPFTGCPFTWHNCSEGPRSLWKRWTECSLIRCGWLLGLTHRTLVRCRVHRIILR</sequence>
<name>A0AAW2J2D1_SESRA</name>
<organism evidence="1">
    <name type="scientific">Sesamum radiatum</name>
    <name type="common">Black benniseed</name>
    <dbReference type="NCBI Taxonomy" id="300843"/>
    <lineage>
        <taxon>Eukaryota</taxon>
        <taxon>Viridiplantae</taxon>
        <taxon>Streptophyta</taxon>
        <taxon>Embryophyta</taxon>
        <taxon>Tracheophyta</taxon>
        <taxon>Spermatophyta</taxon>
        <taxon>Magnoliopsida</taxon>
        <taxon>eudicotyledons</taxon>
        <taxon>Gunneridae</taxon>
        <taxon>Pentapetalae</taxon>
        <taxon>asterids</taxon>
        <taxon>lamiids</taxon>
        <taxon>Lamiales</taxon>
        <taxon>Pedaliaceae</taxon>
        <taxon>Sesamum</taxon>
    </lineage>
</organism>
<dbReference type="AlphaFoldDB" id="A0AAW2J2D1"/>
<reference evidence="1" key="1">
    <citation type="submission" date="2020-06" db="EMBL/GenBank/DDBJ databases">
        <authorList>
            <person name="Li T."/>
            <person name="Hu X."/>
            <person name="Zhang T."/>
            <person name="Song X."/>
            <person name="Zhang H."/>
            <person name="Dai N."/>
            <person name="Sheng W."/>
            <person name="Hou X."/>
            <person name="Wei L."/>
        </authorList>
    </citation>
    <scope>NUCLEOTIDE SEQUENCE</scope>
    <source>
        <strain evidence="1">G02</strain>
        <tissue evidence="1">Leaf</tissue>
    </source>
</reference>
<proteinExistence type="predicted"/>
<dbReference type="EMBL" id="JACGWJ010000781">
    <property type="protein sequence ID" value="KAL0288343.1"/>
    <property type="molecule type" value="Genomic_DNA"/>
</dbReference>
<accession>A0AAW2J2D1</accession>
<gene>
    <name evidence="1" type="ORF">Sradi_7099400</name>
</gene>